<dbReference type="InterPro" id="IPR012338">
    <property type="entry name" value="Beta-lactam/transpept-like"/>
</dbReference>
<feature type="binding site" evidence="7">
    <location>
        <position position="120"/>
    </location>
    <ligand>
        <name>substrate</name>
    </ligand>
</feature>
<dbReference type="FunFam" id="3.40.710.10:FF:000005">
    <property type="entry name" value="Glutaminase"/>
    <property type="match status" value="1"/>
</dbReference>
<evidence type="ECO:0000256" key="7">
    <source>
        <dbReference type="HAMAP-Rule" id="MF_00313"/>
    </source>
</evidence>
<evidence type="ECO:0000256" key="1">
    <source>
        <dbReference type="ARBA" id="ARBA00011076"/>
    </source>
</evidence>
<evidence type="ECO:0000256" key="4">
    <source>
        <dbReference type="ARBA" id="ARBA00022801"/>
    </source>
</evidence>
<dbReference type="InterPro" id="IPR036513">
    <property type="entry name" value="STAS_dom_sf"/>
</dbReference>
<keyword evidence="9" id="KW-1185">Reference proteome</keyword>
<evidence type="ECO:0000313" key="9">
    <source>
        <dbReference type="Proteomes" id="UP000315730"/>
    </source>
</evidence>
<feature type="binding site" evidence="7">
    <location>
        <position position="76"/>
    </location>
    <ligand>
        <name>substrate</name>
    </ligand>
</feature>
<dbReference type="EMBL" id="BJNW01000001">
    <property type="protein sequence ID" value="GEC97917.1"/>
    <property type="molecule type" value="Genomic_DNA"/>
</dbReference>
<comment type="similarity">
    <text evidence="1 7">Belongs to the glutaminase family.</text>
</comment>
<evidence type="ECO:0000313" key="8">
    <source>
        <dbReference type="EMBL" id="GEC97917.1"/>
    </source>
</evidence>
<dbReference type="Pfam" id="PF04960">
    <property type="entry name" value="Glutaminase"/>
    <property type="match status" value="1"/>
</dbReference>
<reference evidence="8 9" key="1">
    <citation type="submission" date="2019-06" db="EMBL/GenBank/DDBJ databases">
        <title>Whole genome shotgun sequence of Kocuria varians NBRC 15358.</title>
        <authorList>
            <person name="Hosoyama A."/>
            <person name="Uohara A."/>
            <person name="Ohji S."/>
            <person name="Ichikawa N."/>
        </authorList>
    </citation>
    <scope>NUCLEOTIDE SEQUENCE [LARGE SCALE GENOMIC DNA]</scope>
    <source>
        <strain evidence="8 9">NBRC 15358</strain>
    </source>
</reference>
<evidence type="ECO:0000256" key="2">
    <source>
        <dbReference type="ARBA" id="ARBA00011881"/>
    </source>
</evidence>
<name>A0A4Y4D3S4_KOCVA</name>
<gene>
    <name evidence="7 8" type="primary">glsA</name>
    <name evidence="8" type="ORF">KVA01_00720</name>
</gene>
<keyword evidence="4 7" id="KW-0378">Hydrolase</keyword>
<dbReference type="PANTHER" id="PTHR12544:SF29">
    <property type="entry name" value="GLUTAMINASE"/>
    <property type="match status" value="1"/>
</dbReference>
<organism evidence="8 9">
    <name type="scientific">Kocuria varians</name>
    <name type="common">Micrococcus varians</name>
    <dbReference type="NCBI Taxonomy" id="1272"/>
    <lineage>
        <taxon>Bacteria</taxon>
        <taxon>Bacillati</taxon>
        <taxon>Actinomycetota</taxon>
        <taxon>Actinomycetes</taxon>
        <taxon>Micrococcales</taxon>
        <taxon>Micrococcaceae</taxon>
        <taxon>Kocuria</taxon>
    </lineage>
</organism>
<dbReference type="Proteomes" id="UP000315730">
    <property type="component" value="Unassembled WGS sequence"/>
</dbReference>
<feature type="binding site" evidence="7">
    <location>
        <position position="221"/>
    </location>
    <ligand>
        <name>substrate</name>
    </ligand>
</feature>
<dbReference type="GO" id="GO:0004359">
    <property type="term" value="F:glutaminase activity"/>
    <property type="evidence" value="ECO:0007669"/>
    <property type="project" value="UniProtKB-UniRule"/>
</dbReference>
<feature type="binding site" evidence="7">
    <location>
        <position position="26"/>
    </location>
    <ligand>
        <name>substrate</name>
    </ligand>
</feature>
<dbReference type="Gene3D" id="3.30.750.24">
    <property type="entry name" value="STAS domain"/>
    <property type="match status" value="1"/>
</dbReference>
<proteinExistence type="inferred from homology"/>
<dbReference type="HAMAP" id="MF_00313">
    <property type="entry name" value="Glutaminase"/>
    <property type="match status" value="1"/>
</dbReference>
<comment type="caution">
    <text evidence="8">The sequence shown here is derived from an EMBL/GenBank/DDBJ whole genome shotgun (WGS) entry which is preliminary data.</text>
</comment>
<dbReference type="Gene3D" id="3.40.710.10">
    <property type="entry name" value="DD-peptidase/beta-lactamase superfamily"/>
    <property type="match status" value="1"/>
</dbReference>
<sequence>MAIALATADGTVYTQGDVDAAFSIQSMSKPFTYALALADLGIDGVGRKVGVEPSGEAFNEISLEPGTGRPLNPRINAGAITTHGLVAADTPEQRLERVVDFYLRFAGRQLGIDDAVADSELGEAHRNLALGHLLRSVGIIEDDLVDVVEGYIRQCSVSVTVEDLAMMAATLANGGVQPRTGERLLEPRLVRHVLSVMMSAGMYDAAGDWLTSVGIPSKSGVSGGIVGVLPGQIGLAVFSPRLDSHGNSVRGVRMMEMLSEDMNLHVMEAARPSRSAIRDVRVEERGGHESTVYELQGDLVFASTDALIRRLVDDPPSTHHVVFDLDRVDEVTDVAAQMSQWSIRSLLAEGYEVTVSDPQGVLGNLDLTAPAPRIEEPRRCN</sequence>
<dbReference type="NCBIfam" id="TIGR03814">
    <property type="entry name" value="Gln_ase"/>
    <property type="match status" value="1"/>
</dbReference>
<dbReference type="InterPro" id="IPR015868">
    <property type="entry name" value="Glutaminase"/>
</dbReference>
<comment type="catalytic activity">
    <reaction evidence="5 7">
        <text>L-glutamine + H2O = L-glutamate + NH4(+)</text>
        <dbReference type="Rhea" id="RHEA:15889"/>
        <dbReference type="ChEBI" id="CHEBI:15377"/>
        <dbReference type="ChEBI" id="CHEBI:28938"/>
        <dbReference type="ChEBI" id="CHEBI:29985"/>
        <dbReference type="ChEBI" id="CHEBI:58359"/>
        <dbReference type="EC" id="3.5.1.2"/>
    </reaction>
</comment>
<keyword evidence="7" id="KW-0007">Acetylation</keyword>
<evidence type="ECO:0000256" key="5">
    <source>
        <dbReference type="ARBA" id="ARBA00049534"/>
    </source>
</evidence>
<protein>
    <recommendedName>
        <fullName evidence="6 7">Glutaminase</fullName>
        <ecNumber evidence="3 7">3.5.1.2</ecNumber>
    </recommendedName>
</protein>
<comment type="subunit">
    <text evidence="2 7">Homotetramer.</text>
</comment>
<dbReference type="PANTHER" id="PTHR12544">
    <property type="entry name" value="GLUTAMINASE"/>
    <property type="match status" value="1"/>
</dbReference>
<dbReference type="EC" id="3.5.1.2" evidence="3 7"/>
<feature type="binding site" evidence="7">
    <location>
        <position position="127"/>
    </location>
    <ligand>
        <name>substrate</name>
    </ligand>
</feature>
<dbReference type="GO" id="GO:0006543">
    <property type="term" value="P:L-glutamine catabolic process"/>
    <property type="evidence" value="ECO:0007669"/>
    <property type="project" value="TreeGrafter"/>
</dbReference>
<dbReference type="SUPFAM" id="SSF56601">
    <property type="entry name" value="beta-lactamase/transpeptidase-like"/>
    <property type="match status" value="1"/>
</dbReference>
<dbReference type="STRING" id="1272.GCA_900014985_00121"/>
<feature type="binding site" evidence="7">
    <location>
        <position position="203"/>
    </location>
    <ligand>
        <name>substrate</name>
    </ligand>
</feature>
<evidence type="ECO:0000256" key="3">
    <source>
        <dbReference type="ARBA" id="ARBA00012918"/>
    </source>
</evidence>
<feature type="binding site" evidence="7">
    <location>
        <position position="151"/>
    </location>
    <ligand>
        <name>substrate</name>
    </ligand>
</feature>
<dbReference type="AlphaFoldDB" id="A0A4Y4D3S4"/>
<dbReference type="GO" id="GO:0006537">
    <property type="term" value="P:glutamate biosynthetic process"/>
    <property type="evidence" value="ECO:0007669"/>
    <property type="project" value="TreeGrafter"/>
</dbReference>
<accession>A0A4Y4D3S4</accession>
<evidence type="ECO:0000256" key="6">
    <source>
        <dbReference type="ARBA" id="ARBA00070405"/>
    </source>
</evidence>